<organism evidence="3 4">
    <name type="scientific">Senna tora</name>
    <dbReference type="NCBI Taxonomy" id="362788"/>
    <lineage>
        <taxon>Eukaryota</taxon>
        <taxon>Viridiplantae</taxon>
        <taxon>Streptophyta</taxon>
        <taxon>Embryophyta</taxon>
        <taxon>Tracheophyta</taxon>
        <taxon>Spermatophyta</taxon>
        <taxon>Magnoliopsida</taxon>
        <taxon>eudicotyledons</taxon>
        <taxon>Gunneridae</taxon>
        <taxon>Pentapetalae</taxon>
        <taxon>rosids</taxon>
        <taxon>fabids</taxon>
        <taxon>Fabales</taxon>
        <taxon>Fabaceae</taxon>
        <taxon>Caesalpinioideae</taxon>
        <taxon>Cassia clade</taxon>
        <taxon>Senna</taxon>
    </lineage>
</organism>
<dbReference type="PANTHER" id="PTHR47926:SF347">
    <property type="entry name" value="PENTATRICOPEPTIDE REPEAT-CONTAINING PROTEIN"/>
    <property type="match status" value="1"/>
</dbReference>
<feature type="repeat" description="PPR" evidence="2">
    <location>
        <begin position="148"/>
        <end position="183"/>
    </location>
</feature>
<name>A0A834WVG3_9FABA</name>
<dbReference type="Pfam" id="PF13041">
    <property type="entry name" value="PPR_2"/>
    <property type="match status" value="3"/>
</dbReference>
<dbReference type="InterPro" id="IPR011990">
    <property type="entry name" value="TPR-like_helical_dom_sf"/>
</dbReference>
<evidence type="ECO:0000313" key="3">
    <source>
        <dbReference type="EMBL" id="KAF7833363.1"/>
    </source>
</evidence>
<dbReference type="PANTHER" id="PTHR47926">
    <property type="entry name" value="PENTATRICOPEPTIDE REPEAT-CONTAINING PROTEIN"/>
    <property type="match status" value="1"/>
</dbReference>
<keyword evidence="1" id="KW-0677">Repeat</keyword>
<dbReference type="InterPro" id="IPR046960">
    <property type="entry name" value="PPR_At4g14850-like_plant"/>
</dbReference>
<dbReference type="GO" id="GO:0009451">
    <property type="term" value="P:RNA modification"/>
    <property type="evidence" value="ECO:0007669"/>
    <property type="project" value="InterPro"/>
</dbReference>
<dbReference type="GO" id="GO:0003723">
    <property type="term" value="F:RNA binding"/>
    <property type="evidence" value="ECO:0007669"/>
    <property type="project" value="InterPro"/>
</dbReference>
<comment type="caution">
    <text evidence="3">The sequence shown here is derived from an EMBL/GenBank/DDBJ whole genome shotgun (WGS) entry which is preliminary data.</text>
</comment>
<dbReference type="PROSITE" id="PS51375">
    <property type="entry name" value="PPR"/>
    <property type="match status" value="5"/>
</dbReference>
<proteinExistence type="predicted"/>
<feature type="repeat" description="PPR" evidence="2">
    <location>
        <begin position="297"/>
        <end position="327"/>
    </location>
</feature>
<dbReference type="EMBL" id="JAAIUW010000005">
    <property type="protein sequence ID" value="KAF7833363.1"/>
    <property type="molecule type" value="Genomic_DNA"/>
</dbReference>
<feature type="repeat" description="PPR" evidence="2">
    <location>
        <begin position="81"/>
        <end position="111"/>
    </location>
</feature>
<dbReference type="Pfam" id="PF01535">
    <property type="entry name" value="PPR"/>
    <property type="match status" value="3"/>
</dbReference>
<feature type="repeat" description="PPR" evidence="2">
    <location>
        <begin position="117"/>
        <end position="147"/>
    </location>
</feature>
<dbReference type="Gene3D" id="1.25.40.10">
    <property type="entry name" value="Tetratricopeptide repeat domain"/>
    <property type="match status" value="3"/>
</dbReference>
<accession>A0A834WVG3</accession>
<reference evidence="3" key="1">
    <citation type="submission" date="2020-09" db="EMBL/GenBank/DDBJ databases">
        <title>Genome-Enabled Discovery of Anthraquinone Biosynthesis in Senna tora.</title>
        <authorList>
            <person name="Kang S.-H."/>
            <person name="Pandey R.P."/>
            <person name="Lee C.-M."/>
            <person name="Sim J.-S."/>
            <person name="Jeong J.-T."/>
            <person name="Choi B.-S."/>
            <person name="Jung M."/>
            <person name="Ginzburg D."/>
            <person name="Zhao K."/>
            <person name="Won S.Y."/>
            <person name="Oh T.-J."/>
            <person name="Yu Y."/>
            <person name="Kim N.-H."/>
            <person name="Lee O.R."/>
            <person name="Lee T.-H."/>
            <person name="Bashyal P."/>
            <person name="Kim T.-S."/>
            <person name="Lee W.-H."/>
            <person name="Kawkins C."/>
            <person name="Kim C.-K."/>
            <person name="Kim J.S."/>
            <person name="Ahn B.O."/>
            <person name="Rhee S.Y."/>
            <person name="Sohng J.K."/>
        </authorList>
    </citation>
    <scope>NUCLEOTIDE SEQUENCE</scope>
    <source>
        <tissue evidence="3">Leaf</tissue>
    </source>
</reference>
<evidence type="ECO:0000313" key="4">
    <source>
        <dbReference type="Proteomes" id="UP000634136"/>
    </source>
</evidence>
<dbReference type="NCBIfam" id="TIGR00756">
    <property type="entry name" value="PPR"/>
    <property type="match status" value="4"/>
</dbReference>
<dbReference type="InterPro" id="IPR002885">
    <property type="entry name" value="PPR_rpt"/>
</dbReference>
<evidence type="ECO:0000256" key="1">
    <source>
        <dbReference type="ARBA" id="ARBA00022737"/>
    </source>
</evidence>
<dbReference type="OrthoDB" id="1435680at2759"/>
<protein>
    <submittedName>
        <fullName evidence="3">Pentatricopeptide repeat-containing protein</fullName>
    </submittedName>
</protein>
<feature type="repeat" description="PPR" evidence="2">
    <location>
        <begin position="224"/>
        <end position="258"/>
    </location>
</feature>
<evidence type="ECO:0000256" key="2">
    <source>
        <dbReference type="PROSITE-ProRule" id="PRU00708"/>
    </source>
</evidence>
<dbReference type="Proteomes" id="UP000634136">
    <property type="component" value="Unassembled WGS sequence"/>
</dbReference>
<gene>
    <name evidence="3" type="ORF">G2W53_015696</name>
</gene>
<keyword evidence="4" id="KW-1185">Reference proteome</keyword>
<dbReference type="AlphaFoldDB" id="A0A834WVG3"/>
<sequence>MFKAQILHASIIKKGLHTDVYHCNLLLQAYTKTHAFSSAQKLLHFMPNANVVSHNTLLSGFFNAGLVPQALQAFSSAPTKDSHSWNILISGCVKNRRTQDAISHFMEMRQNSDLKPDDYAYSVLLSMYAGCGVIEGARKVFDEMPRRDFVTWNALISGYSRCGGLGDLTLSLFKQMYKEGVMCDEFTYAIILNEMASHLQLVEAMQIQSMDCSLALFEEIKCKDFFASKTIVTGLSQSGHMDDALWLFYEMQWAGVEPNSFTFGGLIAACETRNTVQRGKQLHGCAFKMFQSIPERDIVVWNGIVCGYAHNGEPAEALKLYNAMMRSWPSAISPNHATFVGVLVVTVGCEAEALLLQMPFGADSVMWSTLLRACKLHRNLTMAKRIYEHLHIKGPWNSSNYVLANSYALMGEWNESLEIREMVILRGLKKSMDAVGLKLEKA</sequence>